<reference evidence="2" key="1">
    <citation type="submission" date="2021-01" db="EMBL/GenBank/DDBJ databases">
        <authorList>
            <person name="Corre E."/>
            <person name="Pelletier E."/>
            <person name="Niang G."/>
            <person name="Scheremetjew M."/>
            <person name="Finn R."/>
            <person name="Kale V."/>
            <person name="Holt S."/>
            <person name="Cochrane G."/>
            <person name="Meng A."/>
            <person name="Brown T."/>
            <person name="Cohen L."/>
        </authorList>
    </citation>
    <scope>NUCLEOTIDE SEQUENCE</scope>
    <source>
        <strain evidence="2">CCMP645</strain>
    </source>
</reference>
<organism evidence="2">
    <name type="scientific">Chrysotila carterae</name>
    <name type="common">Marine alga</name>
    <name type="synonym">Syracosphaera carterae</name>
    <dbReference type="NCBI Taxonomy" id="13221"/>
    <lineage>
        <taxon>Eukaryota</taxon>
        <taxon>Haptista</taxon>
        <taxon>Haptophyta</taxon>
        <taxon>Prymnesiophyceae</taxon>
        <taxon>Isochrysidales</taxon>
        <taxon>Isochrysidaceae</taxon>
        <taxon>Chrysotila</taxon>
    </lineage>
</organism>
<dbReference type="AlphaFoldDB" id="A0A7S4B4L2"/>
<proteinExistence type="predicted"/>
<sequence length="195" mass="21294">MPVTKGKVQQTRKAPNTPRAPPGSLRIILDQITAEGLRDVAAMLEQLPTRRRAPFRLHAIHVGGAPVPRPPSARWFPKLPAQDSEDRRPRETRAVQACADFLRALWRHIQSNIAVHTISVRKLCLPAHNWQSLGGALSGSGGVRTLHALVLSDCRLGDSTAAELLTTLGNCCFHLKRLDLCGCGTGCPAQLCLFY</sequence>
<dbReference type="SUPFAM" id="SSF52047">
    <property type="entry name" value="RNI-like"/>
    <property type="match status" value="1"/>
</dbReference>
<dbReference type="EMBL" id="HBIZ01009025">
    <property type="protein sequence ID" value="CAE0752680.1"/>
    <property type="molecule type" value="Transcribed_RNA"/>
</dbReference>
<evidence type="ECO:0000256" key="1">
    <source>
        <dbReference type="SAM" id="MobiDB-lite"/>
    </source>
</evidence>
<accession>A0A7S4B4L2</accession>
<dbReference type="InterPro" id="IPR032675">
    <property type="entry name" value="LRR_dom_sf"/>
</dbReference>
<evidence type="ECO:0000313" key="2">
    <source>
        <dbReference type="EMBL" id="CAE0752680.1"/>
    </source>
</evidence>
<protein>
    <submittedName>
        <fullName evidence="2">Uncharacterized protein</fullName>
    </submittedName>
</protein>
<feature type="region of interest" description="Disordered" evidence="1">
    <location>
        <begin position="1"/>
        <end position="24"/>
    </location>
</feature>
<gene>
    <name evidence="2" type="ORF">PCAR00345_LOCUS5267</name>
</gene>
<feature type="region of interest" description="Disordered" evidence="1">
    <location>
        <begin position="71"/>
        <end position="90"/>
    </location>
</feature>
<dbReference type="Gene3D" id="3.80.10.10">
    <property type="entry name" value="Ribonuclease Inhibitor"/>
    <property type="match status" value="1"/>
</dbReference>
<name>A0A7S4B4L2_CHRCT</name>